<dbReference type="AlphaFoldDB" id="K1QHM7"/>
<name>K1QHM7_MAGGI</name>
<dbReference type="InParanoid" id="K1QHM7"/>
<dbReference type="HOGENOM" id="CLU_1138971_0_0_1"/>
<evidence type="ECO:0000259" key="1">
    <source>
        <dbReference type="Pfam" id="PF12260"/>
    </source>
</evidence>
<dbReference type="GO" id="GO:0004715">
    <property type="term" value="F:non-membrane spanning protein tyrosine kinase activity"/>
    <property type="evidence" value="ECO:0007669"/>
    <property type="project" value="InterPro"/>
</dbReference>
<reference evidence="2" key="1">
    <citation type="journal article" date="2012" name="Nature">
        <title>The oyster genome reveals stress adaptation and complexity of shell formation.</title>
        <authorList>
            <person name="Zhang G."/>
            <person name="Fang X."/>
            <person name="Guo X."/>
            <person name="Li L."/>
            <person name="Luo R."/>
            <person name="Xu F."/>
            <person name="Yang P."/>
            <person name="Zhang L."/>
            <person name="Wang X."/>
            <person name="Qi H."/>
            <person name="Xiong Z."/>
            <person name="Que H."/>
            <person name="Xie Y."/>
            <person name="Holland P.W."/>
            <person name="Paps J."/>
            <person name="Zhu Y."/>
            <person name="Wu F."/>
            <person name="Chen Y."/>
            <person name="Wang J."/>
            <person name="Peng C."/>
            <person name="Meng J."/>
            <person name="Yang L."/>
            <person name="Liu J."/>
            <person name="Wen B."/>
            <person name="Zhang N."/>
            <person name="Huang Z."/>
            <person name="Zhu Q."/>
            <person name="Feng Y."/>
            <person name="Mount A."/>
            <person name="Hedgecock D."/>
            <person name="Xu Z."/>
            <person name="Liu Y."/>
            <person name="Domazet-Loso T."/>
            <person name="Du Y."/>
            <person name="Sun X."/>
            <person name="Zhang S."/>
            <person name="Liu B."/>
            <person name="Cheng P."/>
            <person name="Jiang X."/>
            <person name="Li J."/>
            <person name="Fan D."/>
            <person name="Wang W."/>
            <person name="Fu W."/>
            <person name="Wang T."/>
            <person name="Wang B."/>
            <person name="Zhang J."/>
            <person name="Peng Z."/>
            <person name="Li Y."/>
            <person name="Li N."/>
            <person name="Wang J."/>
            <person name="Chen M."/>
            <person name="He Y."/>
            <person name="Tan F."/>
            <person name="Song X."/>
            <person name="Zheng Q."/>
            <person name="Huang R."/>
            <person name="Yang H."/>
            <person name="Du X."/>
            <person name="Chen L."/>
            <person name="Yang M."/>
            <person name="Gaffney P.M."/>
            <person name="Wang S."/>
            <person name="Luo L."/>
            <person name="She Z."/>
            <person name="Ming Y."/>
            <person name="Huang W."/>
            <person name="Zhang S."/>
            <person name="Huang B."/>
            <person name="Zhang Y."/>
            <person name="Qu T."/>
            <person name="Ni P."/>
            <person name="Miao G."/>
            <person name="Wang J."/>
            <person name="Wang Q."/>
            <person name="Steinberg C.E."/>
            <person name="Wang H."/>
            <person name="Li N."/>
            <person name="Qian L."/>
            <person name="Zhang G."/>
            <person name="Li Y."/>
            <person name="Yang H."/>
            <person name="Liu X."/>
            <person name="Wang J."/>
            <person name="Yin Y."/>
            <person name="Wang J."/>
        </authorList>
    </citation>
    <scope>NUCLEOTIDE SEQUENCE [LARGE SCALE GENOMIC DNA]</scope>
    <source>
        <strain evidence="2">05x7-T-G4-1.051#20</strain>
    </source>
</reference>
<accession>K1QHM7</accession>
<gene>
    <name evidence="2" type="ORF">CGI_10027214</name>
</gene>
<dbReference type="Pfam" id="PF12260">
    <property type="entry name" value="PIP49_C"/>
    <property type="match status" value="1"/>
</dbReference>
<dbReference type="InterPro" id="IPR022049">
    <property type="entry name" value="FAM69_kinase_dom"/>
</dbReference>
<dbReference type="GO" id="GO:0001501">
    <property type="term" value="P:skeletal system development"/>
    <property type="evidence" value="ECO:0007669"/>
    <property type="project" value="TreeGrafter"/>
</dbReference>
<dbReference type="PANTHER" id="PTHR46448">
    <property type="entry name" value="PROTEIN KINASE DOMAIN-CONTAINING PROTEIN"/>
    <property type="match status" value="1"/>
</dbReference>
<dbReference type="InterPro" id="IPR042983">
    <property type="entry name" value="PKDCC"/>
</dbReference>
<dbReference type="EMBL" id="JH817380">
    <property type="protein sequence ID" value="EKC36317.1"/>
    <property type="molecule type" value="Genomic_DNA"/>
</dbReference>
<protein>
    <recommendedName>
        <fullName evidence="1">FAM69 protein-kinase domain-containing protein</fullName>
    </recommendedName>
</protein>
<organism evidence="2">
    <name type="scientific">Magallana gigas</name>
    <name type="common">Pacific oyster</name>
    <name type="synonym">Crassostrea gigas</name>
    <dbReference type="NCBI Taxonomy" id="29159"/>
    <lineage>
        <taxon>Eukaryota</taxon>
        <taxon>Metazoa</taxon>
        <taxon>Spiralia</taxon>
        <taxon>Lophotrochozoa</taxon>
        <taxon>Mollusca</taxon>
        <taxon>Bivalvia</taxon>
        <taxon>Autobranchia</taxon>
        <taxon>Pteriomorphia</taxon>
        <taxon>Ostreida</taxon>
        <taxon>Ostreoidea</taxon>
        <taxon>Ostreidae</taxon>
        <taxon>Magallana</taxon>
    </lineage>
</organism>
<dbReference type="Gene3D" id="1.10.510.10">
    <property type="entry name" value="Transferase(Phosphotransferase) domain 1"/>
    <property type="match status" value="1"/>
</dbReference>
<dbReference type="PANTHER" id="PTHR46448:SF1">
    <property type="entry name" value="PROTEIN KINASE DOMAIN-CONTAINING PROTEIN"/>
    <property type="match status" value="1"/>
</dbReference>
<evidence type="ECO:0000313" key="2">
    <source>
        <dbReference type="EMBL" id="EKC36317.1"/>
    </source>
</evidence>
<proteinExistence type="predicted"/>
<dbReference type="GO" id="GO:0005576">
    <property type="term" value="C:extracellular region"/>
    <property type="evidence" value="ECO:0007669"/>
    <property type="project" value="TreeGrafter"/>
</dbReference>
<feature type="domain" description="FAM69 protein-kinase" evidence="1">
    <location>
        <begin position="40"/>
        <end position="198"/>
    </location>
</feature>
<sequence>MVTRHQKEARECLNELLGSDSSDVVKRSKCFVFPTMKLMKEILMLHQLKHEGFLRLLGFCARSEESDSTDLSEHGVIAVYERGTILSVGKLKSLSTENKVRQSLHLVSFFQYLATSPLGSLRVRDFKMEHFLMVNSTIKMIDLDDVDNIEPSCDAYSIESNTQKPPCSYNLKCEMGLCNGHNAKRNIEKANELFFTNLLTPDAFPGECFKMLQHIHHSLRELSVNYGDLQRSLKELLDSVIYLH</sequence>